<dbReference type="InParanoid" id="A0A4R5DB97"/>
<protein>
    <recommendedName>
        <fullName evidence="1">Berberine/berberine-like domain-containing protein</fullName>
    </recommendedName>
</protein>
<dbReference type="Pfam" id="PF08031">
    <property type="entry name" value="BBE"/>
    <property type="match status" value="1"/>
</dbReference>
<dbReference type="EMBL" id="SMKZ01000019">
    <property type="protein sequence ID" value="TDE09270.1"/>
    <property type="molecule type" value="Genomic_DNA"/>
</dbReference>
<dbReference type="Gene3D" id="3.30.465.10">
    <property type="match status" value="1"/>
</dbReference>
<comment type="caution">
    <text evidence="2">The sequence shown here is derived from an EMBL/GenBank/DDBJ whole genome shotgun (WGS) entry which is preliminary data.</text>
</comment>
<dbReference type="AlphaFoldDB" id="A0A4R5DB97"/>
<dbReference type="GO" id="GO:0050660">
    <property type="term" value="F:flavin adenine dinucleotide binding"/>
    <property type="evidence" value="ECO:0007669"/>
    <property type="project" value="InterPro"/>
</dbReference>
<dbReference type="InterPro" id="IPR016169">
    <property type="entry name" value="FAD-bd_PCMH_sub2"/>
</dbReference>
<feature type="domain" description="Berberine/berberine-like" evidence="1">
    <location>
        <begin position="52"/>
        <end position="98"/>
    </location>
</feature>
<name>A0A4R5DB97_9ACTN</name>
<keyword evidence="3" id="KW-1185">Reference proteome</keyword>
<dbReference type="InterPro" id="IPR012951">
    <property type="entry name" value="BBE"/>
</dbReference>
<sequence>MLLGGLNLGLAVVINAGIDITAGWLPDDPEPERHIGWVRDFFTALEPHSVGVYVNFTSDDTSSRVRTGAYSSEQWDRLVAIKTRYDPANVFRHNANIPPT</sequence>
<dbReference type="Gene3D" id="3.40.462.20">
    <property type="match status" value="1"/>
</dbReference>
<dbReference type="RefSeq" id="WP_131895745.1">
    <property type="nucleotide sequence ID" value="NZ_SMKZ01000019.1"/>
</dbReference>
<evidence type="ECO:0000313" key="2">
    <source>
        <dbReference type="EMBL" id="TDE09270.1"/>
    </source>
</evidence>
<dbReference type="GO" id="GO:0016491">
    <property type="term" value="F:oxidoreductase activity"/>
    <property type="evidence" value="ECO:0007669"/>
    <property type="project" value="InterPro"/>
</dbReference>
<reference evidence="2 3" key="1">
    <citation type="submission" date="2019-03" db="EMBL/GenBank/DDBJ databases">
        <title>Draft genome sequences of novel Actinobacteria.</title>
        <authorList>
            <person name="Sahin N."/>
            <person name="Ay H."/>
            <person name="Saygin H."/>
        </authorList>
    </citation>
    <scope>NUCLEOTIDE SEQUENCE [LARGE SCALE GENOMIC DNA]</scope>
    <source>
        <strain evidence="2 3">5K138</strain>
    </source>
</reference>
<gene>
    <name evidence="2" type="ORF">E1269_14730</name>
</gene>
<organism evidence="2 3">
    <name type="scientific">Jiangella asiatica</name>
    <dbReference type="NCBI Taxonomy" id="2530372"/>
    <lineage>
        <taxon>Bacteria</taxon>
        <taxon>Bacillati</taxon>
        <taxon>Actinomycetota</taxon>
        <taxon>Actinomycetes</taxon>
        <taxon>Jiangellales</taxon>
        <taxon>Jiangellaceae</taxon>
        <taxon>Jiangella</taxon>
    </lineage>
</organism>
<evidence type="ECO:0000313" key="3">
    <source>
        <dbReference type="Proteomes" id="UP000294739"/>
    </source>
</evidence>
<dbReference type="Proteomes" id="UP000294739">
    <property type="component" value="Unassembled WGS sequence"/>
</dbReference>
<accession>A0A4R5DB97</accession>
<proteinExistence type="predicted"/>
<evidence type="ECO:0000259" key="1">
    <source>
        <dbReference type="Pfam" id="PF08031"/>
    </source>
</evidence>
<dbReference type="OrthoDB" id="545125at2"/>